<dbReference type="InterPro" id="IPR032710">
    <property type="entry name" value="NTF2-like_dom_sf"/>
</dbReference>
<gene>
    <name evidence="1" type="ORF">SAMN05661096_03333</name>
</gene>
<sequence>MKNLVIALFITLLCSCQPQKAEQQPITEQEIQIAKELIQGSFDDLWAGVDSTKISKYHTDDFIILEQGEIWDNDRIKEYMRKQLARTERPKRTNRMEYISIDKYGESIQIAYYNFAEFTQADTLVGEAKWLESALAVSTKEGWKLKMMHSTWAGD</sequence>
<accession>A0A1X7KZD2</accession>
<evidence type="ECO:0008006" key="3">
    <source>
        <dbReference type="Google" id="ProtNLM"/>
    </source>
</evidence>
<dbReference type="PROSITE" id="PS51257">
    <property type="entry name" value="PROKAR_LIPOPROTEIN"/>
    <property type="match status" value="1"/>
</dbReference>
<dbReference type="SUPFAM" id="SSF54427">
    <property type="entry name" value="NTF2-like"/>
    <property type="match status" value="1"/>
</dbReference>
<reference evidence="2" key="1">
    <citation type="submission" date="2017-04" db="EMBL/GenBank/DDBJ databases">
        <authorList>
            <person name="Varghese N."/>
            <person name="Submissions S."/>
        </authorList>
    </citation>
    <scope>NUCLEOTIDE SEQUENCE [LARGE SCALE GENOMIC DNA]</scope>
    <source>
        <strain evidence="2">DSM 4125</strain>
    </source>
</reference>
<dbReference type="AlphaFoldDB" id="A0A1X7KZD2"/>
<evidence type="ECO:0000313" key="1">
    <source>
        <dbReference type="EMBL" id="SMG46956.1"/>
    </source>
</evidence>
<dbReference type="Proteomes" id="UP000193804">
    <property type="component" value="Unassembled WGS sequence"/>
</dbReference>
<name>A0A1X7KZD2_9BACT</name>
<evidence type="ECO:0000313" key="2">
    <source>
        <dbReference type="Proteomes" id="UP000193804"/>
    </source>
</evidence>
<proteinExistence type="predicted"/>
<dbReference type="OrthoDB" id="1119147at2"/>
<protein>
    <recommendedName>
        <fullName evidence="3">DUF4440 domain-containing protein</fullName>
    </recommendedName>
</protein>
<dbReference type="EMBL" id="FXAW01000007">
    <property type="protein sequence ID" value="SMG46956.1"/>
    <property type="molecule type" value="Genomic_DNA"/>
</dbReference>
<dbReference type="RefSeq" id="WP_085518467.1">
    <property type="nucleotide sequence ID" value="NZ_FXAW01000007.1"/>
</dbReference>
<dbReference type="STRING" id="1028.SAMN05661096_03333"/>
<keyword evidence="2" id="KW-1185">Reference proteome</keyword>
<organism evidence="1 2">
    <name type="scientific">Marivirga sericea</name>
    <dbReference type="NCBI Taxonomy" id="1028"/>
    <lineage>
        <taxon>Bacteria</taxon>
        <taxon>Pseudomonadati</taxon>
        <taxon>Bacteroidota</taxon>
        <taxon>Cytophagia</taxon>
        <taxon>Cytophagales</taxon>
        <taxon>Marivirgaceae</taxon>
        <taxon>Marivirga</taxon>
    </lineage>
</organism>